<keyword evidence="6" id="KW-1185">Reference proteome</keyword>
<comment type="caution">
    <text evidence="5">The sequence shown here is derived from an EMBL/GenBank/DDBJ whole genome shotgun (WGS) entry which is preliminary data.</text>
</comment>
<reference evidence="5 6" key="1">
    <citation type="submission" date="2017-12" db="EMBL/GenBank/DDBJ databases">
        <title>Sequencing, de novo assembly and annotation of complete genome of a new Thraustochytrid species, strain FCC1311.</title>
        <authorList>
            <person name="Sedici K."/>
            <person name="Godart F."/>
            <person name="Aiese Cigliano R."/>
            <person name="Sanseverino W."/>
            <person name="Barakat M."/>
            <person name="Ortet P."/>
            <person name="Marechal E."/>
            <person name="Cagnac O."/>
            <person name="Amato A."/>
        </authorList>
    </citation>
    <scope>NUCLEOTIDE SEQUENCE [LARGE SCALE GENOMIC DNA]</scope>
</reference>
<evidence type="ECO:0000256" key="4">
    <source>
        <dbReference type="SAM" id="MobiDB-lite"/>
    </source>
</evidence>
<dbReference type="Gene3D" id="2.130.10.10">
    <property type="entry name" value="YVTN repeat-like/Quinoprotein amine dehydrogenase"/>
    <property type="match status" value="2"/>
</dbReference>
<name>A0A2R5G6N4_9STRA</name>
<dbReference type="GO" id="GO:0019888">
    <property type="term" value="F:protein phosphatase regulator activity"/>
    <property type="evidence" value="ECO:0007669"/>
    <property type="project" value="InterPro"/>
</dbReference>
<dbReference type="InterPro" id="IPR000009">
    <property type="entry name" value="PP2A_PR55"/>
</dbReference>
<keyword evidence="1" id="KW-0853">WD repeat</keyword>
<protein>
    <submittedName>
        <fullName evidence="5">Serine/threonine-protein phosphatase 2A 55 kDa regulatory subunit B beta isoform</fullName>
    </submittedName>
</protein>
<feature type="compositionally biased region" description="Polar residues" evidence="4">
    <location>
        <begin position="638"/>
        <end position="650"/>
    </location>
</feature>
<evidence type="ECO:0000313" key="6">
    <source>
        <dbReference type="Proteomes" id="UP000241890"/>
    </source>
</evidence>
<proteinExistence type="predicted"/>
<dbReference type="Proteomes" id="UP000241890">
    <property type="component" value="Unassembled WGS sequence"/>
</dbReference>
<dbReference type="GO" id="GO:0000159">
    <property type="term" value="C:protein phosphatase type 2A complex"/>
    <property type="evidence" value="ECO:0007669"/>
    <property type="project" value="InterPro"/>
</dbReference>
<feature type="compositionally biased region" description="Basic and acidic residues" evidence="4">
    <location>
        <begin position="665"/>
        <end position="674"/>
    </location>
</feature>
<evidence type="ECO:0000313" key="5">
    <source>
        <dbReference type="EMBL" id="GBG26706.1"/>
    </source>
</evidence>
<dbReference type="InterPro" id="IPR015943">
    <property type="entry name" value="WD40/YVTN_repeat-like_dom_sf"/>
</dbReference>
<dbReference type="SUPFAM" id="SSF50978">
    <property type="entry name" value="WD40 repeat-like"/>
    <property type="match status" value="1"/>
</dbReference>
<dbReference type="InParanoid" id="A0A2R5G6N4"/>
<dbReference type="PRINTS" id="PR00600">
    <property type="entry name" value="PP2APR55"/>
</dbReference>
<evidence type="ECO:0000256" key="3">
    <source>
        <dbReference type="SAM" id="Coils"/>
    </source>
</evidence>
<dbReference type="InterPro" id="IPR036322">
    <property type="entry name" value="WD40_repeat_dom_sf"/>
</dbReference>
<accession>A0A2R5G6N4</accession>
<organism evidence="5 6">
    <name type="scientific">Hondaea fermentalgiana</name>
    <dbReference type="NCBI Taxonomy" id="2315210"/>
    <lineage>
        <taxon>Eukaryota</taxon>
        <taxon>Sar</taxon>
        <taxon>Stramenopiles</taxon>
        <taxon>Bigyra</taxon>
        <taxon>Labyrinthulomycetes</taxon>
        <taxon>Thraustochytrida</taxon>
        <taxon>Thraustochytriidae</taxon>
        <taxon>Hondaea</taxon>
    </lineage>
</organism>
<dbReference type="PANTHER" id="PTHR11871">
    <property type="entry name" value="PROTEIN PHOSPHATASE PP2A REGULATORY SUBUNIT B"/>
    <property type="match status" value="1"/>
</dbReference>
<gene>
    <name evidence="5" type="ORF">FCC1311_029272</name>
</gene>
<keyword evidence="3" id="KW-0175">Coiled coil</keyword>
<feature type="region of interest" description="Disordered" evidence="4">
    <location>
        <begin position="638"/>
        <end position="705"/>
    </location>
</feature>
<dbReference type="OrthoDB" id="6274823at2759"/>
<dbReference type="EMBL" id="BEYU01000022">
    <property type="protein sequence ID" value="GBG26706.1"/>
    <property type="molecule type" value="Genomic_DNA"/>
</dbReference>
<evidence type="ECO:0000256" key="2">
    <source>
        <dbReference type="ARBA" id="ARBA00022737"/>
    </source>
</evidence>
<evidence type="ECO:0000256" key="1">
    <source>
        <dbReference type="ARBA" id="ARBA00022574"/>
    </source>
</evidence>
<keyword evidence="2" id="KW-0677">Repeat</keyword>
<dbReference type="AlphaFoldDB" id="A0A2R5G6N4"/>
<feature type="coiled-coil region" evidence="3">
    <location>
        <begin position="490"/>
        <end position="612"/>
    </location>
</feature>
<sequence>MSAQDDASSVDEMVEPEKPWRFAQWFKKMPVEDSMPDSDLLSVVEFDSTGTYLASGDRGGRVVVLRADEKPDRKGKIHYTFHCEFQSHESEFDYVRSVAIEERISKIKFLPQTNDSVFMLTTNDRAIKMFKLQERDVKYTSGFNMSNQKGEPRAPRRVKSLRFPTSETVERVVTPFCKREFSPEIHKFNIHSLMPSVDGSTFISADNLCVNLWDMNSMNVAFQVINLKPADMTKLNQYMTTADLDQETSNNLVYGTNRGIVRLCDMREKALCDSSSLEFTDPALESLDRQTGQSGASGGLPPRPFLADMLRNISDVKFAPDNLIVARDFMTLKIWDMRHQSQPVEIIPVHDYLTPRLWDLYESDYLYDSFDVSICGPHILTGSYNSYFHIYDLDRRVDTLIEASKSPFPSMPIMQANEGSFRDSISRKSLRAKKRISKPGLSALLGRKKKRDGRTYASTDASGSSLHIDPQSINYDKRITQLAWHPDGNAVAVQVELDRLRERVKALCKKVRANDASSKQAQAQAQAANNEMEILEELLKQAKVAKLEALEYNAHSKAELVDEMKRLHGILLEAKLESDEKDRRVEELLLRNEKLQTRNEILSTKLELQQNRYTNLLAEATQKHFDEVQNLRALLSSQKQEVKTSKTPPSAVSLPESKMANEATPHLEECKEPEIEVVTSDAQECKVPEQDEEYDLLDQENKAVE</sequence>